<evidence type="ECO:0000256" key="1">
    <source>
        <dbReference type="ARBA" id="ARBA00004651"/>
    </source>
</evidence>
<dbReference type="PATRIC" id="fig|200450.4.peg.1461"/>
<dbReference type="GO" id="GO:0005886">
    <property type="term" value="C:plasma membrane"/>
    <property type="evidence" value="ECO:0007669"/>
    <property type="project" value="UniProtKB-SubCell"/>
</dbReference>
<dbReference type="Proteomes" id="UP000052019">
    <property type="component" value="Unassembled WGS sequence"/>
</dbReference>
<evidence type="ECO:0000313" key="11">
    <source>
        <dbReference type="EMBL" id="SDS89558.1"/>
    </source>
</evidence>
<feature type="domain" description="ABC transmembrane type-1" evidence="9">
    <location>
        <begin position="201"/>
        <end position="407"/>
    </location>
</feature>
<dbReference type="InterPro" id="IPR035906">
    <property type="entry name" value="MetI-like_sf"/>
</dbReference>
<gene>
    <name evidence="11" type="ORF">SAMN04490205_4002</name>
    <name evidence="10" type="ORF">TU79_22435</name>
</gene>
<evidence type="ECO:0000256" key="2">
    <source>
        <dbReference type="ARBA" id="ARBA00007069"/>
    </source>
</evidence>
<keyword evidence="4" id="KW-1003">Cell membrane</keyword>
<dbReference type="PANTHER" id="PTHR42929">
    <property type="entry name" value="INNER MEMBRANE ABC TRANSPORTER PERMEASE PROTEIN YDCU-RELATED-RELATED"/>
    <property type="match status" value="1"/>
</dbReference>
<evidence type="ECO:0000256" key="7">
    <source>
        <dbReference type="ARBA" id="ARBA00023136"/>
    </source>
</evidence>
<dbReference type="GO" id="GO:0055085">
    <property type="term" value="P:transmembrane transport"/>
    <property type="evidence" value="ECO:0007669"/>
    <property type="project" value="InterPro"/>
</dbReference>
<reference evidence="11 13" key="2">
    <citation type="submission" date="2016-10" db="EMBL/GenBank/DDBJ databases">
        <authorList>
            <person name="Varghese N."/>
            <person name="Submissions S."/>
        </authorList>
    </citation>
    <scope>NUCLEOTIDE SEQUENCE [LARGE SCALE GENOMIC DNA]</scope>
    <source>
        <strain evidence="11 13">BS3111</strain>
    </source>
</reference>
<comment type="similarity">
    <text evidence="2">Belongs to the binding-protein-dependent transport system permease family. CysTW subfamily.</text>
</comment>
<evidence type="ECO:0000313" key="10">
    <source>
        <dbReference type="EMBL" id="KRP58043.1"/>
    </source>
</evidence>
<evidence type="ECO:0000256" key="3">
    <source>
        <dbReference type="ARBA" id="ARBA00022448"/>
    </source>
</evidence>
<feature type="transmembrane region" description="Helical" evidence="8">
    <location>
        <begin position="384"/>
        <end position="407"/>
    </location>
</feature>
<keyword evidence="3 8" id="KW-0813">Transport</keyword>
<reference evidence="10 12" key="1">
    <citation type="submission" date="2015-02" db="EMBL/GenBank/DDBJ databases">
        <title>Two Pseudomonas sp. nov. isolated from raw milk.</title>
        <authorList>
            <person name="Wenning M."/>
            <person name="von Neubeck M."/>
            <person name="Huptas C."/>
            <person name="Scherer S."/>
        </authorList>
    </citation>
    <scope>NUCLEOTIDE SEQUENCE [LARGE SCALE GENOMIC DNA]</scope>
    <source>
        <strain evidence="10 12">DSM 14937</strain>
    </source>
</reference>
<dbReference type="SUPFAM" id="SSF161098">
    <property type="entry name" value="MetI-like"/>
    <property type="match status" value="1"/>
</dbReference>
<keyword evidence="7 8" id="KW-0472">Membrane</keyword>
<evidence type="ECO:0000313" key="12">
    <source>
        <dbReference type="Proteomes" id="UP000052019"/>
    </source>
</evidence>
<keyword evidence="6 8" id="KW-1133">Transmembrane helix</keyword>
<protein>
    <submittedName>
        <fullName evidence="10">Polyamine ABC transporter substrate-binding protein</fullName>
    </submittedName>
    <submittedName>
        <fullName evidence="11">Spermidine/putrescine transport system permease protein</fullName>
    </submittedName>
</protein>
<feature type="transmembrane region" description="Helical" evidence="8">
    <location>
        <begin position="35"/>
        <end position="58"/>
    </location>
</feature>
<keyword evidence="5 8" id="KW-0812">Transmembrane</keyword>
<evidence type="ECO:0000313" key="13">
    <source>
        <dbReference type="Proteomes" id="UP000183126"/>
    </source>
</evidence>
<dbReference type="PANTHER" id="PTHR42929:SF5">
    <property type="entry name" value="ABC TRANSPORTER PERMEASE PROTEIN"/>
    <property type="match status" value="1"/>
</dbReference>
<dbReference type="CDD" id="cd06261">
    <property type="entry name" value="TM_PBP2"/>
    <property type="match status" value="1"/>
</dbReference>
<keyword evidence="13" id="KW-1185">Reference proteome</keyword>
<name>A0A0R2ZI94_9PSED</name>
<feature type="transmembrane region" description="Helical" evidence="8">
    <location>
        <begin position="205"/>
        <end position="227"/>
    </location>
</feature>
<evidence type="ECO:0000256" key="6">
    <source>
        <dbReference type="ARBA" id="ARBA00022989"/>
    </source>
</evidence>
<dbReference type="RefSeq" id="WP_057010031.1">
    <property type="nucleotide sequence ID" value="NZ_JBEPTA010000007.1"/>
</dbReference>
<evidence type="ECO:0000256" key="5">
    <source>
        <dbReference type="ARBA" id="ARBA00022692"/>
    </source>
</evidence>
<dbReference type="EMBL" id="JYLK01000019">
    <property type="protein sequence ID" value="KRP58043.1"/>
    <property type="molecule type" value="Genomic_DNA"/>
</dbReference>
<comment type="subcellular location">
    <subcellularLocation>
        <location evidence="1 8">Cell membrane</location>
        <topology evidence="1 8">Multi-pass membrane protein</topology>
    </subcellularLocation>
</comment>
<dbReference type="EMBL" id="LT629760">
    <property type="protein sequence ID" value="SDS89558.1"/>
    <property type="molecule type" value="Genomic_DNA"/>
</dbReference>
<feature type="transmembrane region" description="Helical" evidence="8">
    <location>
        <begin position="339"/>
        <end position="364"/>
    </location>
</feature>
<dbReference type="PROSITE" id="PS50928">
    <property type="entry name" value="ABC_TM1"/>
    <property type="match status" value="1"/>
</dbReference>
<evidence type="ECO:0000259" key="9">
    <source>
        <dbReference type="PROSITE" id="PS50928"/>
    </source>
</evidence>
<feature type="transmembrane region" description="Helical" evidence="8">
    <location>
        <begin position="234"/>
        <end position="259"/>
    </location>
</feature>
<organism evidence="10 12">
    <name type="scientific">Pseudomonas trivialis</name>
    <dbReference type="NCBI Taxonomy" id="200450"/>
    <lineage>
        <taxon>Bacteria</taxon>
        <taxon>Pseudomonadati</taxon>
        <taxon>Pseudomonadota</taxon>
        <taxon>Gammaproteobacteria</taxon>
        <taxon>Pseudomonadales</taxon>
        <taxon>Pseudomonadaceae</taxon>
        <taxon>Pseudomonas</taxon>
    </lineage>
</organism>
<dbReference type="Proteomes" id="UP000183126">
    <property type="component" value="Chromosome I"/>
</dbReference>
<proteinExistence type="inferred from homology"/>
<evidence type="ECO:0000256" key="4">
    <source>
        <dbReference type="ARBA" id="ARBA00022475"/>
    </source>
</evidence>
<sequence length="420" mass="46711">MSEVSLTAIDHSTEKGASLKQRLLRAEGSYRRRSMLLIAPLLIFLLISFVFPIGNILWKSFDNPEVARALPTTLLALQDWDGESRPDEKVFVALVKDLKTAKDEGQIPSLIKRLGYEDGRYRTLLTMALRKLPDDGVESTGRALIAQSTLWAEPSTWRSIQRAGRTLTAYYVLAAFDHQVDAQSGDIVELPKGQALYLSVLMRTLWMALVVTLLCVLFGYPVAYWLARQPSSRANLWLIMVLLPFWTSLLVRTAGWIVLLQNGGLINHSMIALGLIDQPLQLVFNRVGVYISMTHILLPFVILPLYAVMKGISPNYVRAAVSLGAHPFRAFWSAYVPQTFAGVTAGALLVFIMAIGYYITPALLGGPGDQMLSYFVAFYTNTTINWGMAAALGSQLLIIVLLLYWVYSRVTRPANPAQRA</sequence>
<dbReference type="Gene3D" id="1.10.3720.10">
    <property type="entry name" value="MetI-like"/>
    <property type="match status" value="1"/>
</dbReference>
<dbReference type="InterPro" id="IPR000515">
    <property type="entry name" value="MetI-like"/>
</dbReference>
<feature type="transmembrane region" description="Helical" evidence="8">
    <location>
        <begin position="287"/>
        <end position="308"/>
    </location>
</feature>
<dbReference type="Pfam" id="PF00528">
    <property type="entry name" value="BPD_transp_1"/>
    <property type="match status" value="1"/>
</dbReference>
<dbReference type="AlphaFoldDB" id="A0A0R2ZI94"/>
<accession>A0A0R2ZI94</accession>
<dbReference type="OrthoDB" id="9807047at2"/>
<evidence type="ECO:0000256" key="8">
    <source>
        <dbReference type="RuleBase" id="RU363032"/>
    </source>
</evidence>